<name>A0A5B7Y2Y3_LEVBR</name>
<evidence type="ECO:0000313" key="2">
    <source>
        <dbReference type="Proteomes" id="UP000307074"/>
    </source>
</evidence>
<evidence type="ECO:0000313" key="1">
    <source>
        <dbReference type="EMBL" id="QCZ54133.1"/>
    </source>
</evidence>
<sequence length="107" mass="12609">MGGIAMIDEQTETKLILARLAPLFTAQWHCQYRIDVVNNPYGAAINFFLDIRRTHHRERSIPLHTVTTQDLEVLERVVWGIRQETALTLNFVNFGHVRWPISQRWIR</sequence>
<gene>
    <name evidence="1" type="ORF">UCCLBBS449_2223</name>
</gene>
<protein>
    <recommendedName>
        <fullName evidence="3">Acetyl-CoA carboxylase</fullName>
    </recommendedName>
</protein>
<proteinExistence type="predicted"/>
<dbReference type="AlphaFoldDB" id="A0A5B7Y2Y3"/>
<accession>A0A5B7Y2Y3</accession>
<dbReference type="Proteomes" id="UP000307074">
    <property type="component" value="Chromosome"/>
</dbReference>
<organism evidence="1 2">
    <name type="scientific">Levilactobacillus brevis</name>
    <name type="common">Lactobacillus brevis</name>
    <dbReference type="NCBI Taxonomy" id="1580"/>
    <lineage>
        <taxon>Bacteria</taxon>
        <taxon>Bacillati</taxon>
        <taxon>Bacillota</taxon>
        <taxon>Bacilli</taxon>
        <taxon>Lactobacillales</taxon>
        <taxon>Lactobacillaceae</taxon>
        <taxon>Levilactobacillus</taxon>
    </lineage>
</organism>
<reference evidence="1 2" key="1">
    <citation type="submission" date="2018-07" db="EMBL/GenBank/DDBJ databases">
        <authorList>
            <person name="Feyereisen M."/>
        </authorList>
    </citation>
    <scope>NUCLEOTIDE SEQUENCE [LARGE SCALE GENOMIC DNA]</scope>
    <source>
        <strain evidence="1 2">UCCLBBS449</strain>
    </source>
</reference>
<evidence type="ECO:0008006" key="3">
    <source>
        <dbReference type="Google" id="ProtNLM"/>
    </source>
</evidence>
<dbReference type="EMBL" id="CP031198">
    <property type="protein sequence ID" value="QCZ54133.1"/>
    <property type="molecule type" value="Genomic_DNA"/>
</dbReference>